<proteinExistence type="predicted"/>
<dbReference type="EMBL" id="UINC01012766">
    <property type="protein sequence ID" value="SVA55550.1"/>
    <property type="molecule type" value="Genomic_DNA"/>
</dbReference>
<feature type="non-terminal residue" evidence="1">
    <location>
        <position position="1"/>
    </location>
</feature>
<organism evidence="1">
    <name type="scientific">marine metagenome</name>
    <dbReference type="NCBI Taxonomy" id="408172"/>
    <lineage>
        <taxon>unclassified sequences</taxon>
        <taxon>metagenomes</taxon>
        <taxon>ecological metagenomes</taxon>
    </lineage>
</organism>
<name>A0A381WSV5_9ZZZZ</name>
<accession>A0A381WSV5</accession>
<evidence type="ECO:0000313" key="1">
    <source>
        <dbReference type="EMBL" id="SVA55550.1"/>
    </source>
</evidence>
<gene>
    <name evidence="1" type="ORF">METZ01_LOCUS108404</name>
</gene>
<reference evidence="1" key="1">
    <citation type="submission" date="2018-05" db="EMBL/GenBank/DDBJ databases">
        <authorList>
            <person name="Lanie J.A."/>
            <person name="Ng W.-L."/>
            <person name="Kazmierczak K.M."/>
            <person name="Andrzejewski T.M."/>
            <person name="Davidsen T.M."/>
            <person name="Wayne K.J."/>
            <person name="Tettelin H."/>
            <person name="Glass J.I."/>
            <person name="Rusch D."/>
            <person name="Podicherti R."/>
            <person name="Tsui H.-C.T."/>
            <person name="Winkler M.E."/>
        </authorList>
    </citation>
    <scope>NUCLEOTIDE SEQUENCE</scope>
</reference>
<protein>
    <submittedName>
        <fullName evidence="1">Uncharacterized protein</fullName>
    </submittedName>
</protein>
<sequence>LGPNTNLTKSIEHLHFVNTNKELI</sequence>
<dbReference type="AlphaFoldDB" id="A0A381WSV5"/>